<dbReference type="InterPro" id="IPR037464">
    <property type="entry name" value="Taspase1"/>
</dbReference>
<evidence type="ECO:0008006" key="5">
    <source>
        <dbReference type="Google" id="ProtNLM"/>
    </source>
</evidence>
<dbReference type="Pfam" id="PF01112">
    <property type="entry name" value="Asparaginase_2"/>
    <property type="match status" value="1"/>
</dbReference>
<organism evidence="3 4">
    <name type="scientific">Dispira parvispora</name>
    <dbReference type="NCBI Taxonomy" id="1520584"/>
    <lineage>
        <taxon>Eukaryota</taxon>
        <taxon>Fungi</taxon>
        <taxon>Fungi incertae sedis</taxon>
        <taxon>Zoopagomycota</taxon>
        <taxon>Kickxellomycotina</taxon>
        <taxon>Dimargaritomycetes</taxon>
        <taxon>Dimargaritales</taxon>
        <taxon>Dimargaritaceae</taxon>
        <taxon>Dispira</taxon>
    </lineage>
</organism>
<protein>
    <recommendedName>
        <fullName evidence="5">Threonine aspartase</fullName>
    </recommendedName>
</protein>
<dbReference type="InterPro" id="IPR000246">
    <property type="entry name" value="Peptidase_T2"/>
</dbReference>
<gene>
    <name evidence="3" type="ORF">IWQ62_006580</name>
</gene>
<evidence type="ECO:0000313" key="3">
    <source>
        <dbReference type="EMBL" id="KAJ1950358.1"/>
    </source>
</evidence>
<dbReference type="InterPro" id="IPR029055">
    <property type="entry name" value="Ntn_hydrolases_N"/>
</dbReference>
<feature type="active site" description="Nucleophile" evidence="1">
    <location>
        <position position="166"/>
    </location>
</feature>
<dbReference type="PANTHER" id="PTHR10188:SF8">
    <property type="entry name" value="THREONINE ASPARTASE 1"/>
    <property type="match status" value="1"/>
</dbReference>
<dbReference type="AlphaFoldDB" id="A0A9W8AKG8"/>
<sequence>ACEEARLVLEADGDCTQAVVKAIKVLEDSEFTNAGYGSNLNIDGAVECDASVMEGSTGSFGAVGAVSQIRNPIDAAYALHQQERRRVFPSGRIPPLFLVGSGAEKWVSTQGVSLLSSSQSLIAPCAQAKYQHYHRFAQAMDSNNEVTVDTAQSPSRAIPFDELNDTVGAVCQDYQGNTAAGVSSGGVLLKFPGRVGEAAMFGAGCWAEQGNREHDSTSSACSVT</sequence>
<evidence type="ECO:0000256" key="1">
    <source>
        <dbReference type="PIRSR" id="PIRSR600246-1"/>
    </source>
</evidence>
<dbReference type="EMBL" id="JANBPY010003755">
    <property type="protein sequence ID" value="KAJ1950358.1"/>
    <property type="molecule type" value="Genomic_DNA"/>
</dbReference>
<dbReference type="PANTHER" id="PTHR10188">
    <property type="entry name" value="L-ASPARAGINASE"/>
    <property type="match status" value="1"/>
</dbReference>
<dbReference type="CDD" id="cd04514">
    <property type="entry name" value="Taspase1_like"/>
    <property type="match status" value="1"/>
</dbReference>
<dbReference type="OrthoDB" id="77601at2759"/>
<dbReference type="Proteomes" id="UP001150925">
    <property type="component" value="Unassembled WGS sequence"/>
</dbReference>
<dbReference type="SUPFAM" id="SSF56235">
    <property type="entry name" value="N-terminal nucleophile aminohydrolases (Ntn hydrolases)"/>
    <property type="match status" value="1"/>
</dbReference>
<accession>A0A9W8AKG8</accession>
<feature type="site" description="Cleavage; by autolysis" evidence="2">
    <location>
        <begin position="165"/>
        <end position="166"/>
    </location>
</feature>
<reference evidence="3" key="1">
    <citation type="submission" date="2022-07" db="EMBL/GenBank/DDBJ databases">
        <title>Phylogenomic reconstructions and comparative analyses of Kickxellomycotina fungi.</title>
        <authorList>
            <person name="Reynolds N.K."/>
            <person name="Stajich J.E."/>
            <person name="Barry K."/>
            <person name="Grigoriev I.V."/>
            <person name="Crous P."/>
            <person name="Smith M.E."/>
        </authorList>
    </citation>
    <scope>NUCLEOTIDE SEQUENCE</scope>
    <source>
        <strain evidence="3">RSA 1196</strain>
    </source>
</reference>
<dbReference type="Gene3D" id="3.60.20.30">
    <property type="entry name" value="(Glycosyl)asparaginase"/>
    <property type="match status" value="1"/>
</dbReference>
<keyword evidence="4" id="KW-1185">Reference proteome</keyword>
<comment type="caution">
    <text evidence="3">The sequence shown here is derived from an EMBL/GenBank/DDBJ whole genome shotgun (WGS) entry which is preliminary data.</text>
</comment>
<feature type="non-terminal residue" evidence="3">
    <location>
        <position position="1"/>
    </location>
</feature>
<name>A0A9W8AKG8_9FUNG</name>
<proteinExistence type="predicted"/>
<dbReference type="GO" id="GO:0051604">
    <property type="term" value="P:protein maturation"/>
    <property type="evidence" value="ECO:0007669"/>
    <property type="project" value="TreeGrafter"/>
</dbReference>
<evidence type="ECO:0000313" key="4">
    <source>
        <dbReference type="Proteomes" id="UP001150925"/>
    </source>
</evidence>
<evidence type="ECO:0000256" key="2">
    <source>
        <dbReference type="PIRSR" id="PIRSR600246-3"/>
    </source>
</evidence>
<dbReference type="GO" id="GO:0005737">
    <property type="term" value="C:cytoplasm"/>
    <property type="evidence" value="ECO:0007669"/>
    <property type="project" value="TreeGrafter"/>
</dbReference>
<dbReference type="GO" id="GO:0004298">
    <property type="term" value="F:threonine-type endopeptidase activity"/>
    <property type="evidence" value="ECO:0007669"/>
    <property type="project" value="InterPro"/>
</dbReference>
<feature type="non-terminal residue" evidence="3">
    <location>
        <position position="224"/>
    </location>
</feature>